<dbReference type="PANTHER" id="PTHR30295:SF1">
    <property type="entry name" value="DNA PROTECTION DURING STARVATION PROTEIN"/>
    <property type="match status" value="1"/>
</dbReference>
<dbReference type="Proteomes" id="UP001595791">
    <property type="component" value="Unassembled WGS sequence"/>
</dbReference>
<dbReference type="Gene3D" id="1.20.1260.10">
    <property type="match status" value="1"/>
</dbReference>
<evidence type="ECO:0000313" key="5">
    <source>
        <dbReference type="EMBL" id="MFC4158395.1"/>
    </source>
</evidence>
<accession>A0ABV8MND9</accession>
<dbReference type="RefSeq" id="WP_378161019.1">
    <property type="nucleotide sequence ID" value="NZ_JBHSBU010000001.1"/>
</dbReference>
<dbReference type="Pfam" id="PF00210">
    <property type="entry name" value="Ferritin"/>
    <property type="match status" value="1"/>
</dbReference>
<dbReference type="PROSITE" id="PS50905">
    <property type="entry name" value="FERRITIN_LIKE"/>
    <property type="match status" value="1"/>
</dbReference>
<feature type="domain" description="Ferritin-like diiron" evidence="4">
    <location>
        <begin position="31"/>
        <end position="181"/>
    </location>
</feature>
<name>A0ABV8MND9_9NEIS</name>
<dbReference type="PANTHER" id="PTHR30295">
    <property type="entry name" value="BACTERIOFERRITIN"/>
    <property type="match status" value="1"/>
</dbReference>
<dbReference type="InterPro" id="IPR009078">
    <property type="entry name" value="Ferritin-like_SF"/>
</dbReference>
<keyword evidence="6" id="KW-1185">Reference proteome</keyword>
<evidence type="ECO:0000256" key="2">
    <source>
        <dbReference type="ARBA" id="ARBA00023004"/>
    </source>
</evidence>
<keyword evidence="1" id="KW-0409">Iron storage</keyword>
<dbReference type="InterPro" id="IPR008331">
    <property type="entry name" value="Ferritin_DPS_dom"/>
</dbReference>
<dbReference type="InterPro" id="IPR012347">
    <property type="entry name" value="Ferritin-like"/>
</dbReference>
<evidence type="ECO:0000259" key="4">
    <source>
        <dbReference type="PROSITE" id="PS50905"/>
    </source>
</evidence>
<dbReference type="SUPFAM" id="SSF47240">
    <property type="entry name" value="Ferritin-like"/>
    <property type="match status" value="1"/>
</dbReference>
<dbReference type="CDD" id="cd00657">
    <property type="entry name" value="Ferritin_like"/>
    <property type="match status" value="1"/>
</dbReference>
<dbReference type="InterPro" id="IPR014490">
    <property type="entry name" value="Dps-like"/>
</dbReference>
<evidence type="ECO:0000313" key="6">
    <source>
        <dbReference type="Proteomes" id="UP001595791"/>
    </source>
</evidence>
<gene>
    <name evidence="5" type="ORF">ACFOW7_03375</name>
</gene>
<dbReference type="PIRSF" id="PIRSF018063">
    <property type="entry name" value="Ferrtn_UCP018063"/>
    <property type="match status" value="1"/>
</dbReference>
<dbReference type="EMBL" id="JBHSBU010000001">
    <property type="protein sequence ID" value="MFC4158395.1"/>
    <property type="molecule type" value="Genomic_DNA"/>
</dbReference>
<reference evidence="6" key="1">
    <citation type="journal article" date="2019" name="Int. J. Syst. Evol. Microbiol.">
        <title>The Global Catalogue of Microorganisms (GCM) 10K type strain sequencing project: providing services to taxonomists for standard genome sequencing and annotation.</title>
        <authorList>
            <consortium name="The Broad Institute Genomics Platform"/>
            <consortium name="The Broad Institute Genome Sequencing Center for Infectious Disease"/>
            <person name="Wu L."/>
            <person name="Ma J."/>
        </authorList>
    </citation>
    <scope>NUCLEOTIDE SEQUENCE [LARGE SCALE GENOMIC DNA]</scope>
    <source>
        <strain evidence="6">LMG 29894</strain>
    </source>
</reference>
<proteinExistence type="predicted"/>
<keyword evidence="2" id="KW-0408">Iron</keyword>
<evidence type="ECO:0000256" key="3">
    <source>
        <dbReference type="SAM" id="MobiDB-lite"/>
    </source>
</evidence>
<comment type="caution">
    <text evidence="5">The sequence shown here is derived from an EMBL/GenBank/DDBJ whole genome shotgun (WGS) entry which is preliminary data.</text>
</comment>
<organism evidence="5 6">
    <name type="scientific">Chitinimonas lacunae</name>
    <dbReference type="NCBI Taxonomy" id="1963018"/>
    <lineage>
        <taxon>Bacteria</taxon>
        <taxon>Pseudomonadati</taxon>
        <taxon>Pseudomonadota</taxon>
        <taxon>Betaproteobacteria</taxon>
        <taxon>Neisseriales</taxon>
        <taxon>Chitinibacteraceae</taxon>
        <taxon>Chitinimonas</taxon>
    </lineage>
</organism>
<feature type="compositionally biased region" description="Basic and acidic residues" evidence="3">
    <location>
        <begin position="185"/>
        <end position="194"/>
    </location>
</feature>
<dbReference type="InterPro" id="IPR009040">
    <property type="entry name" value="Ferritin-like_diiron"/>
</dbReference>
<sequence length="194" mass="21931">MTQSPQLSDVATLRRQARQHIERGAVTENYRGDRQRLIGLLNEALATELVCVLRYKQHYFLASGLNAESVSAEFLEHAQQEMEHADALSRRIVQLGGKPDLCPDRLSSQSHAEYVECDSLYDMIRENLVAERIAIDSYREMINFIGNNDPTTRRLLEDILAVEEEHADDMAGLLGNLPAGPTGASEKERYYEPQ</sequence>
<evidence type="ECO:0000256" key="1">
    <source>
        <dbReference type="ARBA" id="ARBA00022434"/>
    </source>
</evidence>
<protein>
    <submittedName>
        <fullName evidence="5">Bacterioferritin</fullName>
    </submittedName>
</protein>
<feature type="region of interest" description="Disordered" evidence="3">
    <location>
        <begin position="172"/>
        <end position="194"/>
    </location>
</feature>